<feature type="transmembrane region" description="Helical" evidence="1">
    <location>
        <begin position="42"/>
        <end position="59"/>
    </location>
</feature>
<protein>
    <recommendedName>
        <fullName evidence="4">Inner membrane protein YjeT (Clustered with HflC)</fullName>
    </recommendedName>
</protein>
<evidence type="ECO:0000256" key="1">
    <source>
        <dbReference type="SAM" id="Phobius"/>
    </source>
</evidence>
<dbReference type="Pfam" id="PF09838">
    <property type="entry name" value="DUF2065"/>
    <property type="match status" value="1"/>
</dbReference>
<dbReference type="AlphaFoldDB" id="A0A017H9C8"/>
<dbReference type="eggNOG" id="COG3242">
    <property type="taxonomic scope" value="Bacteria"/>
</dbReference>
<keyword evidence="3" id="KW-1185">Reference proteome</keyword>
<dbReference type="RefSeq" id="WP_017927069.1">
    <property type="nucleotide sequence ID" value="NZ_KB822995.1"/>
</dbReference>
<name>A0A017H9C8_9RHOB</name>
<proteinExistence type="predicted"/>
<evidence type="ECO:0000313" key="2">
    <source>
        <dbReference type="EMBL" id="EYD70976.1"/>
    </source>
</evidence>
<dbReference type="EMBL" id="APGJ01000007">
    <property type="protein sequence ID" value="EYD70976.1"/>
    <property type="molecule type" value="Genomic_DNA"/>
</dbReference>
<evidence type="ECO:0008006" key="4">
    <source>
        <dbReference type="Google" id="ProtNLM"/>
    </source>
</evidence>
<comment type="caution">
    <text evidence="2">The sequence shown here is derived from an EMBL/GenBank/DDBJ whole genome shotgun (WGS) entry which is preliminary data.</text>
</comment>
<dbReference type="STRING" id="1122180.Lokhon_02620"/>
<dbReference type="HOGENOM" id="CLU_179416_2_0_5"/>
<accession>A0A017H9C8</accession>
<dbReference type="Proteomes" id="UP000025047">
    <property type="component" value="Unassembled WGS sequence"/>
</dbReference>
<keyword evidence="1" id="KW-0812">Transmembrane</keyword>
<gene>
    <name evidence="2" type="ORF">Lokhon_02620</name>
</gene>
<dbReference type="InterPro" id="IPR019201">
    <property type="entry name" value="DUF2065"/>
</dbReference>
<keyword evidence="1" id="KW-0472">Membrane</keyword>
<organism evidence="2 3">
    <name type="scientific">Limimaricola hongkongensis DSM 17492</name>
    <dbReference type="NCBI Taxonomy" id="1122180"/>
    <lineage>
        <taxon>Bacteria</taxon>
        <taxon>Pseudomonadati</taxon>
        <taxon>Pseudomonadota</taxon>
        <taxon>Alphaproteobacteria</taxon>
        <taxon>Rhodobacterales</taxon>
        <taxon>Paracoccaceae</taxon>
        <taxon>Limimaricola</taxon>
    </lineage>
</organism>
<sequence length="64" mass="6931">MTPILLGLGLVLVVEGLAWALAPSLILRMLETLRDMPPEQRRVAGLVTLALGVGLLWIARQTTL</sequence>
<dbReference type="PATRIC" id="fig|1122180.6.peg.2603"/>
<keyword evidence="1" id="KW-1133">Transmembrane helix</keyword>
<evidence type="ECO:0000313" key="3">
    <source>
        <dbReference type="Proteomes" id="UP000025047"/>
    </source>
</evidence>
<reference evidence="2 3" key="1">
    <citation type="submission" date="2013-03" db="EMBL/GenBank/DDBJ databases">
        <authorList>
            <person name="Fiebig A."/>
            <person name="Goeker M."/>
            <person name="Klenk H.-P.P."/>
        </authorList>
    </citation>
    <scope>NUCLEOTIDE SEQUENCE [LARGE SCALE GENOMIC DNA]</scope>
    <source>
        <strain evidence="2 3">DSM 17492</strain>
    </source>
</reference>